<dbReference type="Gene3D" id="2.30.29.30">
    <property type="entry name" value="Pleckstrin-homology domain (PH domain)/Phosphotyrosine-binding domain (PTB)"/>
    <property type="match status" value="1"/>
</dbReference>
<accession>A0A367JX08</accession>
<dbReference type="Pfam" id="PF00169">
    <property type="entry name" value="PH"/>
    <property type="match status" value="1"/>
</dbReference>
<dbReference type="Pfam" id="PF00621">
    <property type="entry name" value="RhoGEF"/>
    <property type="match status" value="1"/>
</dbReference>
<dbReference type="OrthoDB" id="10254377at2759"/>
<reference evidence="3 4" key="1">
    <citation type="journal article" date="2018" name="G3 (Bethesda)">
        <title>Phylogenetic and Phylogenomic Definition of Rhizopus Species.</title>
        <authorList>
            <person name="Gryganskyi A.P."/>
            <person name="Golan J."/>
            <person name="Dolatabadi S."/>
            <person name="Mondo S."/>
            <person name="Robb S."/>
            <person name="Idnurm A."/>
            <person name="Muszewska A."/>
            <person name="Steczkiewicz K."/>
            <person name="Masonjones S."/>
            <person name="Liao H.L."/>
            <person name="Gajdeczka M.T."/>
            <person name="Anike F."/>
            <person name="Vuek A."/>
            <person name="Anishchenko I.M."/>
            <person name="Voigt K."/>
            <person name="de Hoog G.S."/>
            <person name="Smith M.E."/>
            <person name="Heitman J."/>
            <person name="Vilgalys R."/>
            <person name="Stajich J.E."/>
        </authorList>
    </citation>
    <scope>NUCLEOTIDE SEQUENCE [LARGE SCALE GENOMIC DNA]</scope>
    <source>
        <strain evidence="3 4">LSU 92-RS-03</strain>
    </source>
</reference>
<dbReference type="Proteomes" id="UP000253551">
    <property type="component" value="Unassembled WGS sequence"/>
</dbReference>
<comment type="caution">
    <text evidence="3">The sequence shown here is derived from an EMBL/GenBank/DDBJ whole genome shotgun (WGS) entry which is preliminary data.</text>
</comment>
<sequence length="300" mass="34622">HESFAVYKPFMKQHNSYVMVVDTLYKIPAFTKLLETIMAENKQQNLAVKINDFAHYIQTPLLRFTAYSKALKQLNHYTNQAHPDFNSLTNVLKKFKALESEWIKKVHDCQSHLMVFEAYRSIQNCPINVNPQRRLLLFAHLIRVDLDDITSTSDIRMYFLYNDNLIYCKKKQKESKKDPADKKLVYKGTLSLRGAEIRQLAPAFCAKMCEEKKSLFRLGKKNHSDSNSLPGTEAFGFELVATELNLDAMSPLHQNYMSASASSGAPIKRRHVMRTRSKEEQATWYDTIRKAIAYTNAQPA</sequence>
<dbReference type="SUPFAM" id="SSF48065">
    <property type="entry name" value="DBL homology domain (DH-domain)"/>
    <property type="match status" value="1"/>
</dbReference>
<dbReference type="PANTHER" id="PTHR12673">
    <property type="entry name" value="FACIOGENITAL DYSPLASIA PROTEIN"/>
    <property type="match status" value="1"/>
</dbReference>
<dbReference type="InterPro" id="IPR051092">
    <property type="entry name" value="FYVE_RhoGEF_PH"/>
</dbReference>
<dbReference type="Gene3D" id="1.20.900.10">
    <property type="entry name" value="Dbl homology (DH) domain"/>
    <property type="match status" value="1"/>
</dbReference>
<feature type="domain" description="DH" evidence="2">
    <location>
        <begin position="1"/>
        <end position="98"/>
    </location>
</feature>
<evidence type="ECO:0000259" key="2">
    <source>
        <dbReference type="PROSITE" id="PS50010"/>
    </source>
</evidence>
<dbReference type="GO" id="GO:0005085">
    <property type="term" value="F:guanyl-nucleotide exchange factor activity"/>
    <property type="evidence" value="ECO:0007669"/>
    <property type="project" value="InterPro"/>
</dbReference>
<dbReference type="GO" id="GO:0005737">
    <property type="term" value="C:cytoplasm"/>
    <property type="evidence" value="ECO:0007669"/>
    <property type="project" value="TreeGrafter"/>
</dbReference>
<organism evidence="3 4">
    <name type="scientific">Rhizopus stolonifer</name>
    <name type="common">Rhizopus nigricans</name>
    <dbReference type="NCBI Taxonomy" id="4846"/>
    <lineage>
        <taxon>Eukaryota</taxon>
        <taxon>Fungi</taxon>
        <taxon>Fungi incertae sedis</taxon>
        <taxon>Mucoromycota</taxon>
        <taxon>Mucoromycotina</taxon>
        <taxon>Mucoromycetes</taxon>
        <taxon>Mucorales</taxon>
        <taxon>Mucorineae</taxon>
        <taxon>Rhizopodaceae</taxon>
        <taxon>Rhizopus</taxon>
    </lineage>
</organism>
<dbReference type="AlphaFoldDB" id="A0A367JX08"/>
<dbReference type="SUPFAM" id="SSF50729">
    <property type="entry name" value="PH domain-like"/>
    <property type="match status" value="1"/>
</dbReference>
<evidence type="ECO:0000259" key="1">
    <source>
        <dbReference type="PROSITE" id="PS50003"/>
    </source>
</evidence>
<evidence type="ECO:0000313" key="3">
    <source>
        <dbReference type="EMBL" id="RCH94473.1"/>
    </source>
</evidence>
<gene>
    <name evidence="3" type="primary">PREX1</name>
    <name evidence="3" type="ORF">CU098_010632</name>
</gene>
<proteinExistence type="predicted"/>
<dbReference type="STRING" id="4846.A0A367JX08"/>
<keyword evidence="4" id="KW-1185">Reference proteome</keyword>
<name>A0A367JX08_RHIST</name>
<dbReference type="InterPro" id="IPR001849">
    <property type="entry name" value="PH_domain"/>
</dbReference>
<dbReference type="EMBL" id="PJQM01002554">
    <property type="protein sequence ID" value="RCH94473.1"/>
    <property type="molecule type" value="Genomic_DNA"/>
</dbReference>
<dbReference type="SMART" id="SM00233">
    <property type="entry name" value="PH"/>
    <property type="match status" value="1"/>
</dbReference>
<dbReference type="PROSITE" id="PS50010">
    <property type="entry name" value="DH_2"/>
    <property type="match status" value="1"/>
</dbReference>
<protein>
    <submittedName>
        <fullName evidence="3">Phosphatidylinositol-3,4, 5-trisphosphate-dependent Rac exchanger 1 protein</fullName>
    </submittedName>
</protein>
<dbReference type="InterPro" id="IPR035899">
    <property type="entry name" value="DBL_dom_sf"/>
</dbReference>
<dbReference type="PANTHER" id="PTHR12673:SF159">
    <property type="entry name" value="LD03170P"/>
    <property type="match status" value="1"/>
</dbReference>
<dbReference type="PROSITE" id="PS50003">
    <property type="entry name" value="PH_DOMAIN"/>
    <property type="match status" value="1"/>
</dbReference>
<dbReference type="InterPro" id="IPR011993">
    <property type="entry name" value="PH-like_dom_sf"/>
</dbReference>
<feature type="domain" description="PH" evidence="1">
    <location>
        <begin position="134"/>
        <end position="293"/>
    </location>
</feature>
<dbReference type="InterPro" id="IPR000219">
    <property type="entry name" value="DH_dom"/>
</dbReference>
<evidence type="ECO:0000313" key="4">
    <source>
        <dbReference type="Proteomes" id="UP000253551"/>
    </source>
</evidence>
<feature type="non-terminal residue" evidence="3">
    <location>
        <position position="1"/>
    </location>
</feature>